<protein>
    <submittedName>
        <fullName evidence="1">Uncharacterized protein</fullName>
    </submittedName>
</protein>
<evidence type="ECO:0000313" key="2">
    <source>
        <dbReference type="Proteomes" id="UP000242770"/>
    </source>
</evidence>
<evidence type="ECO:0000313" key="1">
    <source>
        <dbReference type="EMBL" id="CDW97842.1"/>
    </source>
</evidence>
<proteinExistence type="predicted"/>
<gene>
    <name evidence="1" type="primary">SSCI41250.1</name>
</gene>
<dbReference type="AlphaFoldDB" id="A0A0F7S4L8"/>
<organism evidence="1 2">
    <name type="scientific">Sporisorium scitamineum</name>
    <dbReference type="NCBI Taxonomy" id="49012"/>
    <lineage>
        <taxon>Eukaryota</taxon>
        <taxon>Fungi</taxon>
        <taxon>Dikarya</taxon>
        <taxon>Basidiomycota</taxon>
        <taxon>Ustilaginomycotina</taxon>
        <taxon>Ustilaginomycetes</taxon>
        <taxon>Ustilaginales</taxon>
        <taxon>Ustilaginaceae</taxon>
        <taxon>Sporisorium</taxon>
    </lineage>
</organism>
<keyword evidence="2" id="KW-1185">Reference proteome</keyword>
<dbReference type="EMBL" id="CCFA01002462">
    <property type="protein sequence ID" value="CDW97842.1"/>
    <property type="molecule type" value="Genomic_DNA"/>
</dbReference>
<accession>A0A0F7S4L8</accession>
<reference evidence="2" key="1">
    <citation type="submission" date="2014-06" db="EMBL/GenBank/DDBJ databases">
        <authorList>
            <person name="Berkman P.J."/>
        </authorList>
    </citation>
    <scope>NUCLEOTIDE SEQUENCE [LARGE SCALE GENOMIC DNA]</scope>
</reference>
<sequence length="33" mass="3228">MATGSGNRELLLGAIWTLDPESAAAGVVGSGLL</sequence>
<dbReference type="Proteomes" id="UP000242770">
    <property type="component" value="Unassembled WGS sequence"/>
</dbReference>
<name>A0A0F7S4L8_9BASI</name>